<evidence type="ECO:0000256" key="5">
    <source>
        <dbReference type="HAMAP-Rule" id="MF_00149"/>
    </source>
</evidence>
<dbReference type="AlphaFoldDB" id="A0A270BNZ7"/>
<comment type="function">
    <text evidence="5">This protein is involved in the repair of mismatches in DNA. It is required for dam-dependent methyl-directed DNA mismatch repair. May act as a 'molecular matchmaker', a protein that promotes the formation of a stable complex between two or more DNA-binding proteins in an ATP-dependent manner without itself being part of a final effector complex.</text>
</comment>
<dbReference type="Proteomes" id="UP000216033">
    <property type="component" value="Unassembled WGS sequence"/>
</dbReference>
<gene>
    <name evidence="5" type="primary">mutL</name>
    <name evidence="8" type="ORF">B9K05_06350</name>
</gene>
<dbReference type="InterPro" id="IPR020667">
    <property type="entry name" value="DNA_mismatch_repair_MutL"/>
</dbReference>
<evidence type="ECO:0000256" key="1">
    <source>
        <dbReference type="ARBA" id="ARBA00006082"/>
    </source>
</evidence>
<dbReference type="InterPro" id="IPR037198">
    <property type="entry name" value="MutL_C_sf"/>
</dbReference>
<dbReference type="Gene3D" id="3.30.230.10">
    <property type="match status" value="1"/>
</dbReference>
<dbReference type="InterPro" id="IPR013507">
    <property type="entry name" value="DNA_mismatch_S5_2-like"/>
</dbReference>
<dbReference type="EMBL" id="NDFP01000004">
    <property type="protein sequence ID" value="PAL26604.1"/>
    <property type="molecule type" value="Genomic_DNA"/>
</dbReference>
<comment type="similarity">
    <text evidence="1 5">Belongs to the DNA mismatch repair MutL/HexB family.</text>
</comment>
<dbReference type="InterPro" id="IPR014790">
    <property type="entry name" value="MutL_C"/>
</dbReference>
<keyword evidence="4 5" id="KW-0234">DNA repair</keyword>
<dbReference type="SUPFAM" id="SSF55874">
    <property type="entry name" value="ATPase domain of HSP90 chaperone/DNA topoisomerase II/histidine kinase"/>
    <property type="match status" value="1"/>
</dbReference>
<dbReference type="GO" id="GO:0140664">
    <property type="term" value="F:ATP-dependent DNA damage sensor activity"/>
    <property type="evidence" value="ECO:0007669"/>
    <property type="project" value="InterPro"/>
</dbReference>
<dbReference type="Pfam" id="PF13589">
    <property type="entry name" value="HATPase_c_3"/>
    <property type="match status" value="1"/>
</dbReference>
<keyword evidence="3 5" id="KW-0227">DNA damage</keyword>
<dbReference type="GO" id="GO:0032300">
    <property type="term" value="C:mismatch repair complex"/>
    <property type="evidence" value="ECO:0007669"/>
    <property type="project" value="InterPro"/>
</dbReference>
<dbReference type="InterPro" id="IPR038973">
    <property type="entry name" value="MutL/Mlh/Pms-like"/>
</dbReference>
<dbReference type="Gene3D" id="3.30.1370.100">
    <property type="entry name" value="MutL, C-terminal domain, regulatory subdomain"/>
    <property type="match status" value="1"/>
</dbReference>
<dbReference type="GO" id="GO:0005524">
    <property type="term" value="F:ATP binding"/>
    <property type="evidence" value="ECO:0007669"/>
    <property type="project" value="InterPro"/>
</dbReference>
<evidence type="ECO:0000259" key="7">
    <source>
        <dbReference type="SMART" id="SM01340"/>
    </source>
</evidence>
<dbReference type="SMART" id="SM01340">
    <property type="entry name" value="DNA_mis_repair"/>
    <property type="match status" value="1"/>
</dbReference>
<dbReference type="NCBIfam" id="TIGR00585">
    <property type="entry name" value="mutl"/>
    <property type="match status" value="1"/>
</dbReference>
<dbReference type="Pfam" id="PF01119">
    <property type="entry name" value="DNA_mis_repair"/>
    <property type="match status" value="1"/>
</dbReference>
<accession>A0A270BNZ7</accession>
<dbReference type="CDD" id="cd16926">
    <property type="entry name" value="HATPase_MutL-MLH-PMS-like"/>
    <property type="match status" value="1"/>
</dbReference>
<dbReference type="SMART" id="SM00853">
    <property type="entry name" value="MutL_C"/>
    <property type="match status" value="1"/>
</dbReference>
<evidence type="ECO:0000313" key="9">
    <source>
        <dbReference type="Proteomes" id="UP000216033"/>
    </source>
</evidence>
<dbReference type="RefSeq" id="WP_179287815.1">
    <property type="nucleotide sequence ID" value="NZ_NDFO01000004.1"/>
</dbReference>
<protein>
    <recommendedName>
        <fullName evidence="2 5">DNA mismatch repair protein MutL</fullName>
    </recommendedName>
</protein>
<dbReference type="PANTHER" id="PTHR10073:SF12">
    <property type="entry name" value="DNA MISMATCH REPAIR PROTEIN MLH1"/>
    <property type="match status" value="1"/>
</dbReference>
<dbReference type="Pfam" id="PF08676">
    <property type="entry name" value="MutL_C"/>
    <property type="match status" value="1"/>
</dbReference>
<dbReference type="CDD" id="cd00782">
    <property type="entry name" value="MutL_Trans"/>
    <property type="match status" value="1"/>
</dbReference>
<dbReference type="InterPro" id="IPR020568">
    <property type="entry name" value="Ribosomal_Su5_D2-typ_SF"/>
</dbReference>
<dbReference type="GO" id="GO:0030983">
    <property type="term" value="F:mismatched DNA binding"/>
    <property type="evidence" value="ECO:0007669"/>
    <property type="project" value="InterPro"/>
</dbReference>
<dbReference type="HAMAP" id="MF_00149">
    <property type="entry name" value="DNA_mis_repair"/>
    <property type="match status" value="1"/>
</dbReference>
<evidence type="ECO:0000256" key="3">
    <source>
        <dbReference type="ARBA" id="ARBA00022763"/>
    </source>
</evidence>
<evidence type="ECO:0000256" key="4">
    <source>
        <dbReference type="ARBA" id="ARBA00023204"/>
    </source>
</evidence>
<comment type="caution">
    <text evidence="8">The sequence shown here is derived from an EMBL/GenBank/DDBJ whole genome shotgun (WGS) entry which is preliminary data.</text>
</comment>
<dbReference type="GO" id="GO:0016887">
    <property type="term" value="F:ATP hydrolysis activity"/>
    <property type="evidence" value="ECO:0007669"/>
    <property type="project" value="InterPro"/>
</dbReference>
<evidence type="ECO:0000256" key="2">
    <source>
        <dbReference type="ARBA" id="ARBA00021975"/>
    </source>
</evidence>
<dbReference type="InterPro" id="IPR042121">
    <property type="entry name" value="MutL_C_regsub"/>
</dbReference>
<reference evidence="8 9" key="1">
    <citation type="submission" date="2017-04" db="EMBL/GenBank/DDBJ databases">
        <title>Kefir bacterial isolates.</title>
        <authorList>
            <person name="Kim Y."/>
            <person name="Blasche S."/>
            <person name="Patil K.R."/>
        </authorList>
    </citation>
    <scope>NUCLEOTIDE SEQUENCE [LARGE SCALE GENOMIC DNA]</scope>
    <source>
        <strain evidence="8 9">KR-2</strain>
    </source>
</reference>
<dbReference type="STRING" id="1231343.Absy_009_041"/>
<dbReference type="Gene3D" id="3.30.1540.20">
    <property type="entry name" value="MutL, C-terminal domain, dimerisation subdomain"/>
    <property type="match status" value="1"/>
</dbReference>
<name>A0A270BNZ7_9PROT</name>
<dbReference type="GO" id="GO:0006298">
    <property type="term" value="P:mismatch repair"/>
    <property type="evidence" value="ECO:0007669"/>
    <property type="project" value="UniProtKB-UniRule"/>
</dbReference>
<dbReference type="InterPro" id="IPR042120">
    <property type="entry name" value="MutL_C_dimsub"/>
</dbReference>
<dbReference type="InterPro" id="IPR036890">
    <property type="entry name" value="HATPase_C_sf"/>
</dbReference>
<dbReference type="PANTHER" id="PTHR10073">
    <property type="entry name" value="DNA MISMATCH REPAIR PROTEIN MLH, PMS, MUTL"/>
    <property type="match status" value="1"/>
</dbReference>
<feature type="domain" description="MutL C-terminal dimerisation" evidence="6">
    <location>
        <begin position="455"/>
        <end position="604"/>
    </location>
</feature>
<dbReference type="FunFam" id="3.30.565.10:FF:000003">
    <property type="entry name" value="DNA mismatch repair endonuclease MutL"/>
    <property type="match status" value="1"/>
</dbReference>
<evidence type="ECO:0000259" key="6">
    <source>
        <dbReference type="SMART" id="SM00853"/>
    </source>
</evidence>
<dbReference type="InterPro" id="IPR014721">
    <property type="entry name" value="Ribsml_uS5_D2-typ_fold_subgr"/>
</dbReference>
<dbReference type="NCBIfam" id="NF000953">
    <property type="entry name" value="PRK00095.2-4"/>
    <property type="match status" value="1"/>
</dbReference>
<proteinExistence type="inferred from homology"/>
<feature type="domain" description="DNA mismatch repair protein S5" evidence="7">
    <location>
        <begin position="224"/>
        <end position="342"/>
    </location>
</feature>
<dbReference type="PROSITE" id="PS00058">
    <property type="entry name" value="DNA_MISMATCH_REPAIR_1"/>
    <property type="match status" value="1"/>
</dbReference>
<keyword evidence="9" id="KW-1185">Reference proteome</keyword>
<dbReference type="InterPro" id="IPR002099">
    <property type="entry name" value="MutL/Mlh/PMS"/>
</dbReference>
<evidence type="ECO:0000313" key="8">
    <source>
        <dbReference type="EMBL" id="PAL26604.1"/>
    </source>
</evidence>
<dbReference type="InterPro" id="IPR014762">
    <property type="entry name" value="DNA_mismatch_repair_CS"/>
</dbReference>
<dbReference type="Gene3D" id="3.30.565.10">
    <property type="entry name" value="Histidine kinase-like ATPase, C-terminal domain"/>
    <property type="match status" value="1"/>
</dbReference>
<sequence>MSDLPAQQSAMPDTLPDHPHVRRLPEVIVNRIAAGEVIERPAAAVKELIENAIDAGARRLSIALDGGGVERMIVTDDGIGMSPADLALAVERHCTSKLGDETLVHINTLGFRGEALPSIGAAARLSITSRPKGAQGAWRIRVEGGRTYAPEPVAGAFGTSVVVEDLFFATPARRKFLKSARVEGRHVESVVRRLALAVPQTAFRFVLDGREVLDLPSQDMAARAAALLDASEADGFLSIDGVRDGMTLTGFICPPSVHRSTANGQFMLVNGRPVVDPVLKTAVRVAYRRVIEPGRHPVVALMLSVPPEQVDVNVHPAKTELRFADEASVRSLVIGTLQRALEHGAGVAGVRPVLSSAPRATRIWYPPEQGQAAPAPAPIHAATTHPASGVAEPRLMFGDTPSARTLPLASGTVSFAATGVENAQAVGEGRADAAAAAMAERGMAQVGPEHPLGAAVAQVLDTYILAVAADGSLVLVDQHAAHERLTHERLREQYLSGRVQAQRLLVPDVIDLPRVQQDLLLARQPMLERLGVEIEEFGGGSILVRALPAMLGKSDAVSLLRDLADELEADENGAPDEMASLDGKLDAVIARMACHGSIRAGRRLAPEEMNALLRQMEATPRAGTCSHGRPTWLKLSRNDLEKLFGRR</sequence>
<organism evidence="8 9">
    <name type="scientific">Acetobacter syzygii</name>
    <dbReference type="NCBI Taxonomy" id="146476"/>
    <lineage>
        <taxon>Bacteria</taxon>
        <taxon>Pseudomonadati</taxon>
        <taxon>Pseudomonadota</taxon>
        <taxon>Alphaproteobacteria</taxon>
        <taxon>Acetobacterales</taxon>
        <taxon>Acetobacteraceae</taxon>
        <taxon>Acetobacter</taxon>
    </lineage>
</organism>
<dbReference type="SUPFAM" id="SSF118116">
    <property type="entry name" value="DNA mismatch repair protein MutL"/>
    <property type="match status" value="1"/>
</dbReference>
<dbReference type="SUPFAM" id="SSF54211">
    <property type="entry name" value="Ribosomal protein S5 domain 2-like"/>
    <property type="match status" value="1"/>
</dbReference>